<name>A0ABP4LY58_9MICO</name>
<accession>A0ABP4LY58</accession>
<dbReference type="EMBL" id="BAAALY010000003">
    <property type="protein sequence ID" value="GAA1533935.1"/>
    <property type="molecule type" value="Genomic_DNA"/>
</dbReference>
<organism evidence="2 3">
    <name type="scientific">Brevibacterium picturae</name>
    <dbReference type="NCBI Taxonomy" id="260553"/>
    <lineage>
        <taxon>Bacteria</taxon>
        <taxon>Bacillati</taxon>
        <taxon>Actinomycetota</taxon>
        <taxon>Actinomycetes</taxon>
        <taxon>Micrococcales</taxon>
        <taxon>Brevibacteriaceae</taxon>
        <taxon>Brevibacterium</taxon>
    </lineage>
</organism>
<keyword evidence="3" id="KW-1185">Reference proteome</keyword>
<proteinExistence type="predicted"/>
<evidence type="ECO:0008006" key="4">
    <source>
        <dbReference type="Google" id="ProtNLM"/>
    </source>
</evidence>
<feature type="transmembrane region" description="Helical" evidence="1">
    <location>
        <begin position="82"/>
        <end position="99"/>
    </location>
</feature>
<keyword evidence="1" id="KW-0812">Transmembrane</keyword>
<keyword evidence="1" id="KW-1133">Transmembrane helix</keyword>
<evidence type="ECO:0000313" key="2">
    <source>
        <dbReference type="EMBL" id="GAA1533935.1"/>
    </source>
</evidence>
<evidence type="ECO:0000256" key="1">
    <source>
        <dbReference type="SAM" id="Phobius"/>
    </source>
</evidence>
<reference evidence="3" key="1">
    <citation type="journal article" date="2019" name="Int. J. Syst. Evol. Microbiol.">
        <title>The Global Catalogue of Microorganisms (GCM) 10K type strain sequencing project: providing services to taxonomists for standard genome sequencing and annotation.</title>
        <authorList>
            <consortium name="The Broad Institute Genomics Platform"/>
            <consortium name="The Broad Institute Genome Sequencing Center for Infectious Disease"/>
            <person name="Wu L."/>
            <person name="Ma J."/>
        </authorList>
    </citation>
    <scope>NUCLEOTIDE SEQUENCE [LARGE SCALE GENOMIC DNA]</scope>
    <source>
        <strain evidence="3">JCM 13319</strain>
    </source>
</reference>
<gene>
    <name evidence="2" type="ORF">GCM10009691_06860</name>
</gene>
<keyword evidence="1" id="KW-0472">Membrane</keyword>
<protein>
    <recommendedName>
        <fullName evidence="4">DoxX protein</fullName>
    </recommendedName>
</protein>
<comment type="caution">
    <text evidence="2">The sequence shown here is derived from an EMBL/GenBank/DDBJ whole genome shotgun (WGS) entry which is preliminary data.</text>
</comment>
<sequence length="147" mass="15448">MKGQHMKLDTALLRAIPGAFILNSGISKLGIDDESAAGLQQMAATGVPFVEEMTPEQFGKFLSYGEIAVGAALLLPFVPTRIAGAALTTFSAGLVANYFSIESMTQDDGIRPSEEGTAVAKDTWLAAIGVALMLASGSKKKKKNKKK</sequence>
<dbReference type="Proteomes" id="UP001501791">
    <property type="component" value="Unassembled WGS sequence"/>
</dbReference>
<evidence type="ECO:0000313" key="3">
    <source>
        <dbReference type="Proteomes" id="UP001501791"/>
    </source>
</evidence>